<dbReference type="EMBL" id="RCZK01000014">
    <property type="protein sequence ID" value="TPG09644.1"/>
    <property type="molecule type" value="Genomic_DNA"/>
</dbReference>
<evidence type="ECO:0000313" key="2">
    <source>
        <dbReference type="EMBL" id="TPG09644.1"/>
    </source>
</evidence>
<organism evidence="2 3">
    <name type="scientific">Sphingomonas oligophenolica</name>
    <dbReference type="NCBI Taxonomy" id="301154"/>
    <lineage>
        <taxon>Bacteria</taxon>
        <taxon>Pseudomonadati</taxon>
        <taxon>Pseudomonadota</taxon>
        <taxon>Alphaproteobacteria</taxon>
        <taxon>Sphingomonadales</taxon>
        <taxon>Sphingomonadaceae</taxon>
        <taxon>Sphingomonas</taxon>
    </lineage>
</organism>
<name>A0A502CAI1_9SPHN</name>
<proteinExistence type="predicted"/>
<evidence type="ECO:0000313" key="3">
    <source>
        <dbReference type="Proteomes" id="UP000318413"/>
    </source>
</evidence>
<feature type="domain" description="DUF4145" evidence="1">
    <location>
        <begin position="1"/>
        <end position="74"/>
    </location>
</feature>
<accession>A0A502CAI1</accession>
<keyword evidence="3" id="KW-1185">Reference proteome</keyword>
<comment type="caution">
    <text evidence="2">The sequence shown here is derived from an EMBL/GenBank/DDBJ whole genome shotgun (WGS) entry which is preliminary data.</text>
</comment>
<protein>
    <submittedName>
        <fullName evidence="2">DUF4145 domain-containing protein</fullName>
    </submittedName>
</protein>
<dbReference type="AlphaFoldDB" id="A0A502CAI1"/>
<reference evidence="2 3" key="1">
    <citation type="journal article" date="2019" name="Environ. Microbiol.">
        <title>Species interactions and distinct microbial communities in high Arctic permafrost affected cryosols are associated with the CH4 and CO2 gas fluxes.</title>
        <authorList>
            <person name="Altshuler I."/>
            <person name="Hamel J."/>
            <person name="Turney S."/>
            <person name="Magnuson E."/>
            <person name="Levesque R."/>
            <person name="Greer C."/>
            <person name="Whyte L.G."/>
        </authorList>
    </citation>
    <scope>NUCLEOTIDE SEQUENCE [LARGE SCALE GENOMIC DNA]</scope>
    <source>
        <strain evidence="2 3">S5.1</strain>
    </source>
</reference>
<sequence length="103" mass="11176">MMYRKSLESATKVLDPGSDKKNLATRIKSLVSVHAITPALGSWANEVRLGGNEAAHEDDPFSKEDAEALHSFCENFLTYAFTMPSAVARRAAPQKGANQPEPS</sequence>
<dbReference type="Pfam" id="PF13643">
    <property type="entry name" value="DUF4145"/>
    <property type="match status" value="1"/>
</dbReference>
<evidence type="ECO:0000259" key="1">
    <source>
        <dbReference type="Pfam" id="PF13643"/>
    </source>
</evidence>
<gene>
    <name evidence="2" type="ORF">EAH84_13735</name>
</gene>
<dbReference type="Proteomes" id="UP000318413">
    <property type="component" value="Unassembled WGS sequence"/>
</dbReference>
<dbReference type="InterPro" id="IPR025285">
    <property type="entry name" value="DUF4145"/>
</dbReference>